<protein>
    <submittedName>
        <fullName evidence="2">Sporulation protein YtfJ</fullName>
    </submittedName>
</protein>
<keyword evidence="3" id="KW-1185">Reference proteome</keyword>
<dbReference type="RefSeq" id="WP_012945366.1">
    <property type="nucleotide sequence ID" value="NC_013744.1"/>
</dbReference>
<dbReference type="PANTHER" id="PTHR39162:SF1">
    <property type="entry name" value="SPORULATION PROTEIN YTFJ"/>
    <property type="match status" value="1"/>
</dbReference>
<accession>D2S175</accession>
<feature type="region of interest" description="Disordered" evidence="1">
    <location>
        <begin position="50"/>
        <end position="77"/>
    </location>
</feature>
<dbReference type="Proteomes" id="UP000001903">
    <property type="component" value="Plasmid pHTUR01"/>
</dbReference>
<gene>
    <name evidence="2" type="ordered locus">Htur_4305</name>
</gene>
<evidence type="ECO:0000256" key="1">
    <source>
        <dbReference type="SAM" id="MobiDB-lite"/>
    </source>
</evidence>
<sequence>MNDRERLSAIVARIQDRAGVTQVYGDPIVHDGKTIVPVAKVAYGFGGGYESEGGEVDTADEKREDGEEGGLGGGVWATPTGVVEITNRGTRFIPFDDPEKRAAVAFLCFALGYLLGRK</sequence>
<evidence type="ECO:0000313" key="3">
    <source>
        <dbReference type="Proteomes" id="UP000001903"/>
    </source>
</evidence>
<proteinExistence type="predicted"/>
<dbReference type="HOGENOM" id="CLU_153694_0_1_2"/>
<dbReference type="KEGG" id="htu:Htur_4305"/>
<name>D2S175_HALTV</name>
<evidence type="ECO:0000313" key="2">
    <source>
        <dbReference type="EMBL" id="ADB63122.1"/>
    </source>
</evidence>
<dbReference type="Pfam" id="PF09579">
    <property type="entry name" value="Spore_YtfJ"/>
    <property type="match status" value="1"/>
</dbReference>
<reference evidence="2 3" key="1">
    <citation type="journal article" date="2010" name="Stand. Genomic Sci.">
        <title>Complete genome sequence of Haloterrigena turkmenica type strain (4k).</title>
        <authorList>
            <person name="Saunders E."/>
            <person name="Tindall B.J."/>
            <person name="Fahnrich R."/>
            <person name="Lapidus A."/>
            <person name="Copeland A."/>
            <person name="Del Rio T.G."/>
            <person name="Lucas S."/>
            <person name="Chen F."/>
            <person name="Tice H."/>
            <person name="Cheng J.F."/>
            <person name="Han C."/>
            <person name="Detter J.C."/>
            <person name="Bruce D."/>
            <person name="Goodwin L."/>
            <person name="Chain P."/>
            <person name="Pitluck S."/>
            <person name="Pati A."/>
            <person name="Ivanova N."/>
            <person name="Mavromatis K."/>
            <person name="Chen A."/>
            <person name="Palaniappan K."/>
            <person name="Land M."/>
            <person name="Hauser L."/>
            <person name="Chang Y.J."/>
            <person name="Jeffries C.D."/>
            <person name="Brettin T."/>
            <person name="Rohde M."/>
            <person name="Goker M."/>
            <person name="Bristow J."/>
            <person name="Eisen J.A."/>
            <person name="Markowitz V."/>
            <person name="Hugenholtz P."/>
            <person name="Klenk H.P."/>
            <person name="Kyrpides N.C."/>
        </authorList>
    </citation>
    <scope>NUCLEOTIDE SEQUENCE [LARGE SCALE GENOMIC DNA]</scope>
    <source>
        <strain evidence="3">ATCC 51198 / DSM 5511 / JCM 9101 / NCIMB 13204 / VKM B-1734 / 4k</strain>
    </source>
</reference>
<dbReference type="OrthoDB" id="293514at2157"/>
<dbReference type="EMBL" id="CP001861">
    <property type="protein sequence ID" value="ADB63122.1"/>
    <property type="molecule type" value="Genomic_DNA"/>
</dbReference>
<dbReference type="GeneID" id="8744933"/>
<dbReference type="PANTHER" id="PTHR39162">
    <property type="entry name" value="GLL3345 PROTEIN"/>
    <property type="match status" value="1"/>
</dbReference>
<organism evidence="2 3">
    <name type="scientific">Haloterrigena turkmenica (strain ATCC 51198 / DSM 5511 / JCM 9101 / NCIMB 13204 / VKM B-1734 / 4k)</name>
    <name type="common">Halococcus turkmenicus</name>
    <dbReference type="NCBI Taxonomy" id="543526"/>
    <lineage>
        <taxon>Archaea</taxon>
        <taxon>Methanobacteriati</taxon>
        <taxon>Methanobacteriota</taxon>
        <taxon>Stenosarchaea group</taxon>
        <taxon>Halobacteria</taxon>
        <taxon>Halobacteriales</taxon>
        <taxon>Natrialbaceae</taxon>
        <taxon>Haloterrigena</taxon>
    </lineage>
</organism>
<dbReference type="AlphaFoldDB" id="D2S175"/>
<dbReference type="InterPro" id="IPR014229">
    <property type="entry name" value="Spore_YtfJ"/>
</dbReference>
<keyword evidence="2" id="KW-0614">Plasmid</keyword>
<geneLocation type="plasmid" evidence="2 3">
    <name>pHTUR01</name>
</geneLocation>